<protein>
    <submittedName>
        <fullName evidence="1">Uncharacterized protein</fullName>
    </submittedName>
</protein>
<reference evidence="1" key="1">
    <citation type="submission" date="2017-08" db="EMBL/GenBank/DDBJ databases">
        <title>Real-time genomic and epidemiological investigation of a multi-institutional outbreak of KPC-producing Enterobacteriaceae reveals complex transmission dynamics and informs management responses.</title>
        <authorList>
            <person name="Kwong J.C."/>
            <person name="Lane C."/>
            <person name="Romanes F."/>
            <person name="Goncalves da Silva A."/>
            <person name="Easton M."/>
            <person name="Cronin K."/>
            <person name="Waters M.J."/>
            <person name="Tomita T."/>
            <person name="Stevens K."/>
            <person name="Schultz M.B."/>
            <person name="Baines S.L."/>
            <person name="Sherry N.L."/>
            <person name="Carter G."/>
            <person name="Mu A."/>
            <person name="Sait M."/>
            <person name="Ballard S.A."/>
            <person name="Seemann T."/>
            <person name="Stinear T.P."/>
            <person name="Howden B.P."/>
        </authorList>
    </citation>
    <scope>NUCLEOTIDE SEQUENCE</scope>
    <source>
        <strain evidence="1">AUSMDU00008141</strain>
    </source>
</reference>
<dbReference type="Proteomes" id="UP000215286">
    <property type="component" value="Chromosome"/>
</dbReference>
<evidence type="ECO:0000313" key="2">
    <source>
        <dbReference type="Proteomes" id="UP000215286"/>
    </source>
</evidence>
<name>A0ACA8DE01_9ENTR</name>
<dbReference type="EMBL" id="CP022695">
    <property type="protein sequence ID" value="AST82277.1"/>
    <property type="molecule type" value="Genomic_DNA"/>
</dbReference>
<accession>A0ACA8DE01</accession>
<gene>
    <name evidence="1" type="ORF">CI104_11710</name>
</gene>
<proteinExistence type="predicted"/>
<sequence length="49" mass="5521">MSKDAGIRTLSLITSWNERYHSPIAMTGDVHERASYSFNAVQPRSGLRL</sequence>
<organism evidence="1 2">
    <name type="scientific">Citrobacter farmeri</name>
    <dbReference type="NCBI Taxonomy" id="67824"/>
    <lineage>
        <taxon>Bacteria</taxon>
        <taxon>Pseudomonadati</taxon>
        <taxon>Pseudomonadota</taxon>
        <taxon>Gammaproteobacteria</taxon>
        <taxon>Enterobacterales</taxon>
        <taxon>Enterobacteriaceae</taxon>
        <taxon>Citrobacter</taxon>
    </lineage>
</organism>
<evidence type="ECO:0000313" key="1">
    <source>
        <dbReference type="EMBL" id="AST82277.1"/>
    </source>
</evidence>
<keyword evidence="2" id="KW-1185">Reference proteome</keyword>